<accession>A0ABQ5KED3</accession>
<proteinExistence type="predicted"/>
<feature type="region of interest" description="Disordered" evidence="1">
    <location>
        <begin position="107"/>
        <end position="131"/>
    </location>
</feature>
<gene>
    <name evidence="2" type="ORF">ADUPG1_014228</name>
</gene>
<reference evidence="2" key="1">
    <citation type="submission" date="2022-03" db="EMBL/GenBank/DDBJ databases">
        <title>Draft genome sequence of Aduncisulcus paluster, a free-living microaerophilic Fornicata.</title>
        <authorList>
            <person name="Yuyama I."/>
            <person name="Kume K."/>
            <person name="Tamura T."/>
            <person name="Inagaki Y."/>
            <person name="Hashimoto T."/>
        </authorList>
    </citation>
    <scope>NUCLEOTIDE SEQUENCE</scope>
    <source>
        <strain evidence="2">NY0171</strain>
    </source>
</reference>
<feature type="compositionally biased region" description="Basic and acidic residues" evidence="1">
    <location>
        <begin position="107"/>
        <end position="117"/>
    </location>
</feature>
<keyword evidence="3" id="KW-1185">Reference proteome</keyword>
<name>A0ABQ5KED3_9EUKA</name>
<evidence type="ECO:0000313" key="2">
    <source>
        <dbReference type="EMBL" id="GKT29833.1"/>
    </source>
</evidence>
<comment type="caution">
    <text evidence="2">The sequence shown here is derived from an EMBL/GenBank/DDBJ whole genome shotgun (WGS) entry which is preliminary data.</text>
</comment>
<feature type="region of interest" description="Disordered" evidence="1">
    <location>
        <begin position="488"/>
        <end position="512"/>
    </location>
</feature>
<evidence type="ECO:0000256" key="1">
    <source>
        <dbReference type="SAM" id="MobiDB-lite"/>
    </source>
</evidence>
<feature type="compositionally biased region" description="Polar residues" evidence="1">
    <location>
        <begin position="121"/>
        <end position="131"/>
    </location>
</feature>
<organism evidence="2 3">
    <name type="scientific">Aduncisulcus paluster</name>
    <dbReference type="NCBI Taxonomy" id="2918883"/>
    <lineage>
        <taxon>Eukaryota</taxon>
        <taxon>Metamonada</taxon>
        <taxon>Carpediemonas-like organisms</taxon>
        <taxon>Aduncisulcus</taxon>
    </lineage>
</organism>
<evidence type="ECO:0000313" key="3">
    <source>
        <dbReference type="Proteomes" id="UP001057375"/>
    </source>
</evidence>
<dbReference type="Proteomes" id="UP001057375">
    <property type="component" value="Unassembled WGS sequence"/>
</dbReference>
<sequence>MKFFLIPRLKIFGSLDEFPFSDEVAPLSDTSLPSSLGVVGASESVDAYWHYGNIVLFNLLMAFPDMPLGLLIEDILEDSFKKFATIRGVSKWFGSGRSGLVDDELAHSERDEPDDKYPPISHSSTASGSNQGRSVVRGIELALTRIILSIVCGSFLSIRPYGPHLYSIIRTLVEVLNILSISPLHSTSDVSSILKSVDECWSWYLAFGAPFLIVRFFQQSVLMGDHFAVILYPVALLFGCVANGPISHQEFMDYVKVHKKILKSKIEREKEEKASQGRKGQNKKMVSSSINSITDDSADIIRHDDIVPAPGGNYSDSKHKSVPTSSFGSEDFSATDDTFYSFSDGSGADLVDQDLKERSNQRKNICSLFANVCCRFFSKQTISSLSLQQERIFFCDSCGAGSNSLYDVGAVVRNEDEETVSSNEVASKQRKDGKKHHQGANWFVRYIFTAPGVIPFTIIPKIIIALIELLLPARWACLRSSTSPVKKAIQKDTKTSSSEAPDEYSAAKIKDM</sequence>
<feature type="region of interest" description="Disordered" evidence="1">
    <location>
        <begin position="309"/>
        <end position="329"/>
    </location>
</feature>
<feature type="region of interest" description="Disordered" evidence="1">
    <location>
        <begin position="268"/>
        <end position="287"/>
    </location>
</feature>
<protein>
    <submittedName>
        <fullName evidence="2">Uncharacterized protein</fullName>
    </submittedName>
</protein>
<dbReference type="EMBL" id="BQXS01013858">
    <property type="protein sequence ID" value="GKT29833.1"/>
    <property type="molecule type" value="Genomic_DNA"/>
</dbReference>